<keyword evidence="3" id="KW-1185">Reference proteome</keyword>
<organism evidence="2 3">
    <name type="scientific">Pseudo-nitzschia multistriata</name>
    <dbReference type="NCBI Taxonomy" id="183589"/>
    <lineage>
        <taxon>Eukaryota</taxon>
        <taxon>Sar</taxon>
        <taxon>Stramenopiles</taxon>
        <taxon>Ochrophyta</taxon>
        <taxon>Bacillariophyta</taxon>
        <taxon>Bacillariophyceae</taxon>
        <taxon>Bacillariophycidae</taxon>
        <taxon>Bacillariales</taxon>
        <taxon>Bacillariaceae</taxon>
        <taxon>Pseudo-nitzschia</taxon>
    </lineage>
</organism>
<name>A0A448YV43_9STRA</name>
<sequence>MNEKQDALFGIFMGVVSLVISSFFILVHYDFITCVEEGGWSELFSTALLIFAWVIALSIFTSSGMFISLELGGASFVNGKFQSHLTYLLGTLRSELIAMTSAANGGRTDRWNSFNHFGIRLLA</sequence>
<dbReference type="EMBL" id="CAACVS010000005">
    <property type="protein sequence ID" value="VEU33645.1"/>
    <property type="molecule type" value="Genomic_DNA"/>
</dbReference>
<reference evidence="2 3" key="1">
    <citation type="submission" date="2019-01" db="EMBL/GenBank/DDBJ databases">
        <authorList>
            <person name="Ferrante I. M."/>
        </authorList>
    </citation>
    <scope>NUCLEOTIDE SEQUENCE [LARGE SCALE GENOMIC DNA]</scope>
    <source>
        <strain evidence="2 3">B856</strain>
    </source>
</reference>
<feature type="transmembrane region" description="Helical" evidence="1">
    <location>
        <begin position="47"/>
        <end position="69"/>
    </location>
</feature>
<keyword evidence="1" id="KW-0812">Transmembrane</keyword>
<gene>
    <name evidence="2" type="ORF">PSNMU_V1.4_AUG-EV-PASAV3_0003330</name>
</gene>
<protein>
    <submittedName>
        <fullName evidence="2">Uncharacterized protein</fullName>
    </submittedName>
</protein>
<evidence type="ECO:0000256" key="1">
    <source>
        <dbReference type="SAM" id="Phobius"/>
    </source>
</evidence>
<evidence type="ECO:0000313" key="3">
    <source>
        <dbReference type="Proteomes" id="UP000291116"/>
    </source>
</evidence>
<dbReference type="Proteomes" id="UP000291116">
    <property type="component" value="Unassembled WGS sequence"/>
</dbReference>
<dbReference type="OrthoDB" id="46263at2759"/>
<dbReference type="AlphaFoldDB" id="A0A448YV43"/>
<evidence type="ECO:0000313" key="2">
    <source>
        <dbReference type="EMBL" id="VEU33645.1"/>
    </source>
</evidence>
<feature type="transmembrane region" description="Helical" evidence="1">
    <location>
        <begin position="7"/>
        <end position="27"/>
    </location>
</feature>
<keyword evidence="1" id="KW-0472">Membrane</keyword>
<keyword evidence="1" id="KW-1133">Transmembrane helix</keyword>
<proteinExistence type="predicted"/>
<accession>A0A448YV43</accession>